<keyword evidence="2" id="KW-1185">Reference proteome</keyword>
<organism evidence="1 2">
    <name type="scientific">Lactuca virosa</name>
    <dbReference type="NCBI Taxonomy" id="75947"/>
    <lineage>
        <taxon>Eukaryota</taxon>
        <taxon>Viridiplantae</taxon>
        <taxon>Streptophyta</taxon>
        <taxon>Embryophyta</taxon>
        <taxon>Tracheophyta</taxon>
        <taxon>Spermatophyta</taxon>
        <taxon>Magnoliopsida</taxon>
        <taxon>eudicotyledons</taxon>
        <taxon>Gunneridae</taxon>
        <taxon>Pentapetalae</taxon>
        <taxon>asterids</taxon>
        <taxon>campanulids</taxon>
        <taxon>Asterales</taxon>
        <taxon>Asteraceae</taxon>
        <taxon>Cichorioideae</taxon>
        <taxon>Cichorieae</taxon>
        <taxon>Lactucinae</taxon>
        <taxon>Lactuca</taxon>
    </lineage>
</organism>
<name>A0AAU9PBU9_9ASTR</name>
<gene>
    <name evidence="1" type="ORF">LVIROSA_LOCUS32986</name>
</gene>
<evidence type="ECO:0000313" key="2">
    <source>
        <dbReference type="Proteomes" id="UP001157418"/>
    </source>
</evidence>
<dbReference type="EMBL" id="CAKMRJ010005523">
    <property type="protein sequence ID" value="CAH1447373.1"/>
    <property type="molecule type" value="Genomic_DNA"/>
</dbReference>
<dbReference type="Proteomes" id="UP001157418">
    <property type="component" value="Unassembled WGS sequence"/>
</dbReference>
<evidence type="ECO:0000313" key="1">
    <source>
        <dbReference type="EMBL" id="CAH1447373.1"/>
    </source>
</evidence>
<protein>
    <submittedName>
        <fullName evidence="1">Uncharacterized protein</fullName>
    </submittedName>
</protein>
<comment type="caution">
    <text evidence="1">The sequence shown here is derived from an EMBL/GenBank/DDBJ whole genome shotgun (WGS) entry which is preliminary data.</text>
</comment>
<accession>A0AAU9PBU9</accession>
<reference evidence="1 2" key="1">
    <citation type="submission" date="2022-01" db="EMBL/GenBank/DDBJ databases">
        <authorList>
            <person name="Xiong W."/>
            <person name="Schranz E."/>
        </authorList>
    </citation>
    <scope>NUCLEOTIDE SEQUENCE [LARGE SCALE GENOMIC DNA]</scope>
</reference>
<dbReference type="AlphaFoldDB" id="A0AAU9PBU9"/>
<proteinExistence type="predicted"/>
<sequence>MLKSQENQIKLAMEEIEKQHDENLKHHARYFKCEVTKLRGVAKARHEIFIKKVKKLEESVSLKVVELKSEITKEVAKLEQAYSTLHGKVDVISDVVAKLVEYNTSYSTKLDAKTEQDSKVFENMEEFMSSLKESLSKLHLSQQYYVSGINLKDDFIYWIEYQGGA</sequence>